<reference evidence="3 4" key="1">
    <citation type="submission" date="2020-11" db="EMBL/GenBank/DDBJ databases">
        <authorList>
            <person name="Peeters C."/>
        </authorList>
    </citation>
    <scope>NUCLEOTIDE SEQUENCE [LARGE SCALE GENOMIC DNA]</scope>
    <source>
        <strain evidence="3 4">LMG 8286</strain>
    </source>
</reference>
<keyword evidence="4" id="KW-1185">Reference proteome</keyword>
<dbReference type="Gene3D" id="2.60.120.10">
    <property type="entry name" value="Jelly Rolls"/>
    <property type="match status" value="1"/>
</dbReference>
<dbReference type="InterPro" id="IPR051610">
    <property type="entry name" value="GPI/OXD"/>
</dbReference>
<dbReference type="CDD" id="cd06985">
    <property type="entry name" value="cupin_BF4112"/>
    <property type="match status" value="1"/>
</dbReference>
<dbReference type="InterPro" id="IPR011051">
    <property type="entry name" value="RmlC_Cupin_sf"/>
</dbReference>
<evidence type="ECO:0000313" key="4">
    <source>
        <dbReference type="Proteomes" id="UP000789359"/>
    </source>
</evidence>
<evidence type="ECO:0000256" key="1">
    <source>
        <dbReference type="ARBA" id="ARBA00022723"/>
    </source>
</evidence>
<feature type="domain" description="Cupin type-2" evidence="2">
    <location>
        <begin position="40"/>
        <end position="96"/>
    </location>
</feature>
<dbReference type="InterPro" id="IPR013096">
    <property type="entry name" value="Cupin_2"/>
</dbReference>
<dbReference type="EMBL" id="CAJHOE010000003">
    <property type="protein sequence ID" value="CAD7288446.1"/>
    <property type="molecule type" value="Genomic_DNA"/>
</dbReference>
<dbReference type="Proteomes" id="UP000789359">
    <property type="component" value="Unassembled WGS sequence"/>
</dbReference>
<dbReference type="PANTHER" id="PTHR35848:SF6">
    <property type="entry name" value="CUPIN TYPE-2 DOMAIN-CONTAINING PROTEIN"/>
    <property type="match status" value="1"/>
</dbReference>
<sequence>MSNYKMVNIKNQPRVELKELLGLSGCEISINELVANASVPFVHSHKQNEEVYVVLEGSGLLYIDGDEIELKKGDVVRIDPKGQRCFKASNDGIKFLCVQAKAGSLEQFTMSDGIIDEVKPSWL</sequence>
<keyword evidence="1" id="KW-0479">Metal-binding</keyword>
<dbReference type="InterPro" id="IPR014710">
    <property type="entry name" value="RmlC-like_jellyroll"/>
</dbReference>
<evidence type="ECO:0000259" key="2">
    <source>
        <dbReference type="Pfam" id="PF07883"/>
    </source>
</evidence>
<dbReference type="Pfam" id="PF07883">
    <property type="entry name" value="Cupin_2"/>
    <property type="match status" value="1"/>
</dbReference>
<comment type="caution">
    <text evidence="3">The sequence shown here is derived from an EMBL/GenBank/DDBJ whole genome shotgun (WGS) entry which is preliminary data.</text>
</comment>
<evidence type="ECO:0000313" key="3">
    <source>
        <dbReference type="EMBL" id="CAD7288446.1"/>
    </source>
</evidence>
<gene>
    <name evidence="3" type="ORF">LMG8286_01311</name>
</gene>
<name>A0ABM8Q6K0_9BACT</name>
<proteinExistence type="predicted"/>
<organism evidence="3 4">
    <name type="scientific">Campylobacter suis</name>
    <dbReference type="NCBI Taxonomy" id="2790657"/>
    <lineage>
        <taxon>Bacteria</taxon>
        <taxon>Pseudomonadati</taxon>
        <taxon>Campylobacterota</taxon>
        <taxon>Epsilonproteobacteria</taxon>
        <taxon>Campylobacterales</taxon>
        <taxon>Campylobacteraceae</taxon>
        <taxon>Campylobacter</taxon>
    </lineage>
</organism>
<protein>
    <recommendedName>
        <fullName evidence="2">Cupin type-2 domain-containing protein</fullName>
    </recommendedName>
</protein>
<accession>A0ABM8Q6K0</accession>
<dbReference type="RefSeq" id="WP_230057067.1">
    <property type="nucleotide sequence ID" value="NZ_CAJHOE010000003.1"/>
</dbReference>
<dbReference type="SUPFAM" id="SSF51182">
    <property type="entry name" value="RmlC-like cupins"/>
    <property type="match status" value="1"/>
</dbReference>
<dbReference type="PANTHER" id="PTHR35848">
    <property type="entry name" value="OXALATE-BINDING PROTEIN"/>
    <property type="match status" value="1"/>
</dbReference>